<organism evidence="2 3">
    <name type="scientific">Hypothenemus hampei</name>
    <name type="common">Coffee berry borer</name>
    <dbReference type="NCBI Taxonomy" id="57062"/>
    <lineage>
        <taxon>Eukaryota</taxon>
        <taxon>Metazoa</taxon>
        <taxon>Ecdysozoa</taxon>
        <taxon>Arthropoda</taxon>
        <taxon>Hexapoda</taxon>
        <taxon>Insecta</taxon>
        <taxon>Pterygota</taxon>
        <taxon>Neoptera</taxon>
        <taxon>Endopterygota</taxon>
        <taxon>Coleoptera</taxon>
        <taxon>Polyphaga</taxon>
        <taxon>Cucujiformia</taxon>
        <taxon>Curculionidae</taxon>
        <taxon>Scolytinae</taxon>
        <taxon>Hypothenemus</taxon>
    </lineage>
</organism>
<keyword evidence="3" id="KW-1185">Reference proteome</keyword>
<feature type="coiled-coil region" evidence="1">
    <location>
        <begin position="396"/>
        <end position="465"/>
    </location>
</feature>
<feature type="coiled-coil region" evidence="1">
    <location>
        <begin position="93"/>
        <end position="357"/>
    </location>
</feature>
<proteinExistence type="predicted"/>
<sequence length="527" mass="62408">MSKMSPNIVKQCVEMTKTSGEELSKFERHVDEQRNNLEHIENENKDLLNKNAEFRATLQGVRKTTSFIDNTNASWNQRGRIACKKYYRFMEQIQKVKNDLMRVKEDVKKMMSNEQEKHQMYIRKIDELTNFLEKCVESRNKRLEALNQQNNETEQENFKIKCQLEIYENEHETEDISEKLEKEIKELVSKLQVLNENYNNYKREDQRLDEAIEELEMKFDHALFENMEKRSVELQTETSRLNEEIDQENVKINLLNGKYKDLEQCFDKLNDELSENHKILEVFEEGQDEQLNEEIEKIVADIKEREEKYSIIHEENLSKSLIIQENNEKIDKIDQTIQELTSEFQRLKDNLESLKASDDTVKQVELLTVETAKTQAENVVLEKIFSELEVNVKQSSSQLREKINENENELKLLNDHYSDEILSQNQKTEELDDKLKELEHNILLLDNKNEHLDKSLKNLKKQLQNRPKTPDVTSLINAPAALFVKKMDIFAKPLSGTHDNRAWDSDSSIEGEKRPTLNELFKRKHRI</sequence>
<evidence type="ECO:0000256" key="1">
    <source>
        <dbReference type="SAM" id="Coils"/>
    </source>
</evidence>
<dbReference type="EMBL" id="JBDJPC010000001">
    <property type="protein sequence ID" value="KAL1517220.1"/>
    <property type="molecule type" value="Genomic_DNA"/>
</dbReference>
<dbReference type="AlphaFoldDB" id="A0ABD1FE21"/>
<evidence type="ECO:0000313" key="3">
    <source>
        <dbReference type="Proteomes" id="UP001566132"/>
    </source>
</evidence>
<gene>
    <name evidence="2" type="ORF">ABEB36_001013</name>
</gene>
<dbReference type="Proteomes" id="UP001566132">
    <property type="component" value="Unassembled WGS sequence"/>
</dbReference>
<evidence type="ECO:0000313" key="2">
    <source>
        <dbReference type="EMBL" id="KAL1517220.1"/>
    </source>
</evidence>
<accession>A0ABD1FE21</accession>
<comment type="caution">
    <text evidence="2">The sequence shown here is derived from an EMBL/GenBank/DDBJ whole genome shotgun (WGS) entry which is preliminary data.</text>
</comment>
<feature type="coiled-coil region" evidence="1">
    <location>
        <begin position="23"/>
        <end position="57"/>
    </location>
</feature>
<keyword evidence="1" id="KW-0175">Coiled coil</keyword>
<protein>
    <submittedName>
        <fullName evidence="2">Uncharacterized protein</fullName>
    </submittedName>
</protein>
<reference evidence="2 3" key="1">
    <citation type="submission" date="2024-05" db="EMBL/GenBank/DDBJ databases">
        <title>Genetic variation in Jamaican populations of the coffee berry borer (Hypothenemus hampei).</title>
        <authorList>
            <person name="Errbii M."/>
            <person name="Myrie A."/>
        </authorList>
    </citation>
    <scope>NUCLEOTIDE SEQUENCE [LARGE SCALE GENOMIC DNA]</scope>
    <source>
        <strain evidence="2">JA-Hopewell-2020-01-JO</strain>
        <tissue evidence="2">Whole body</tissue>
    </source>
</reference>
<name>A0ABD1FE21_HYPHA</name>